<dbReference type="FunFam" id="3.40.50.300:FF:000134">
    <property type="entry name" value="Iron-enterobactin ABC transporter ATP-binding protein"/>
    <property type="match status" value="1"/>
</dbReference>
<keyword evidence="3" id="KW-1003">Cell membrane</keyword>
<sequence>MEFNQVSFNYPAHAPVLHRISARIPSGKIISIIGPNGSGKSTILKLLAGILKPTSGEVLLNHRSVTDYSHKQLATQIAIVAQQNVIYDDMNVIDVIKTGRLAYHKLLDVISDEEVVKYLKQAHLTKLAKRSITSLSGGQQQRVWLASALAQQPDYLLLDEPTTYLDIHYQSELMAILNQLHRDSDMTIVLILHDVNQAFRLSDELWLIKDGQLVANDRPANCYDRQLLSSVFNTNIQIIEVPEYGRYIAEIPDSKF</sequence>
<evidence type="ECO:0000256" key="8">
    <source>
        <dbReference type="ARBA" id="ARBA00023065"/>
    </source>
</evidence>
<feature type="domain" description="ABC transporter" evidence="10">
    <location>
        <begin position="1"/>
        <end position="235"/>
    </location>
</feature>
<dbReference type="RefSeq" id="WP_054747283.1">
    <property type="nucleotide sequence ID" value="NZ_BKAM01000004.1"/>
</dbReference>
<dbReference type="PROSITE" id="PS00211">
    <property type="entry name" value="ABC_TRANSPORTER_1"/>
    <property type="match status" value="1"/>
</dbReference>
<dbReference type="PANTHER" id="PTHR42771:SF10">
    <property type="entry name" value="FERRICHROME TRANSPORT ATP-BINDING PROTEIN FHUC"/>
    <property type="match status" value="1"/>
</dbReference>
<keyword evidence="5" id="KW-0547">Nucleotide-binding</keyword>
<dbReference type="InterPro" id="IPR003593">
    <property type="entry name" value="AAA+_ATPase"/>
</dbReference>
<dbReference type="InterPro" id="IPR027417">
    <property type="entry name" value="P-loop_NTPase"/>
</dbReference>
<dbReference type="GO" id="GO:0006826">
    <property type="term" value="P:iron ion transport"/>
    <property type="evidence" value="ECO:0007669"/>
    <property type="project" value="UniProtKB-KW"/>
</dbReference>
<dbReference type="GO" id="GO:0016887">
    <property type="term" value="F:ATP hydrolysis activity"/>
    <property type="evidence" value="ECO:0007669"/>
    <property type="project" value="InterPro"/>
</dbReference>
<protein>
    <submittedName>
        <fullName evidence="11">Iron ABC transporter ATP-binding protein</fullName>
    </submittedName>
</protein>
<proteinExistence type="predicted"/>
<keyword evidence="7" id="KW-0408">Iron</keyword>
<dbReference type="EMBL" id="BKAM01000004">
    <property type="protein sequence ID" value="GEP71798.1"/>
    <property type="molecule type" value="Genomic_DNA"/>
</dbReference>
<evidence type="ECO:0000256" key="9">
    <source>
        <dbReference type="ARBA" id="ARBA00023136"/>
    </source>
</evidence>
<keyword evidence="2" id="KW-0813">Transport</keyword>
<dbReference type="SMART" id="SM00382">
    <property type="entry name" value="AAA"/>
    <property type="match status" value="1"/>
</dbReference>
<keyword evidence="4" id="KW-0410">Iron transport</keyword>
<keyword evidence="6 11" id="KW-0067">ATP-binding</keyword>
<accession>A0A512PKU5</accession>
<evidence type="ECO:0000256" key="5">
    <source>
        <dbReference type="ARBA" id="ARBA00022741"/>
    </source>
</evidence>
<dbReference type="InterPro" id="IPR051535">
    <property type="entry name" value="Siderophore_ABC-ATPase"/>
</dbReference>
<evidence type="ECO:0000256" key="1">
    <source>
        <dbReference type="ARBA" id="ARBA00004202"/>
    </source>
</evidence>
<evidence type="ECO:0000313" key="11">
    <source>
        <dbReference type="EMBL" id="GEP71798.1"/>
    </source>
</evidence>
<dbReference type="OrthoDB" id="9787851at2"/>
<keyword evidence="9" id="KW-0472">Membrane</keyword>
<evidence type="ECO:0000256" key="3">
    <source>
        <dbReference type="ARBA" id="ARBA00022475"/>
    </source>
</evidence>
<name>A0A512PKU5_9LACO</name>
<dbReference type="PROSITE" id="PS50893">
    <property type="entry name" value="ABC_TRANSPORTER_2"/>
    <property type="match status" value="1"/>
</dbReference>
<dbReference type="STRING" id="1423795.FD12_GL001483"/>
<evidence type="ECO:0000256" key="6">
    <source>
        <dbReference type="ARBA" id="ARBA00022840"/>
    </source>
</evidence>
<gene>
    <name evidence="11" type="ORF">LRA02_06660</name>
</gene>
<evidence type="ECO:0000256" key="4">
    <source>
        <dbReference type="ARBA" id="ARBA00022496"/>
    </source>
</evidence>
<evidence type="ECO:0000256" key="2">
    <source>
        <dbReference type="ARBA" id="ARBA00022448"/>
    </source>
</evidence>
<dbReference type="Gene3D" id="3.40.50.300">
    <property type="entry name" value="P-loop containing nucleotide triphosphate hydrolases"/>
    <property type="match status" value="1"/>
</dbReference>
<dbReference type="InterPro" id="IPR003439">
    <property type="entry name" value="ABC_transporter-like_ATP-bd"/>
</dbReference>
<comment type="subcellular location">
    <subcellularLocation>
        <location evidence="1">Cell membrane</location>
        <topology evidence="1">Peripheral membrane protein</topology>
    </subcellularLocation>
</comment>
<dbReference type="GO" id="GO:0005886">
    <property type="term" value="C:plasma membrane"/>
    <property type="evidence" value="ECO:0007669"/>
    <property type="project" value="UniProtKB-SubCell"/>
</dbReference>
<dbReference type="Proteomes" id="UP000321569">
    <property type="component" value="Unassembled WGS sequence"/>
</dbReference>
<organism evidence="11 12">
    <name type="scientific">Lentilactobacillus rapi</name>
    <dbReference type="NCBI Taxonomy" id="481723"/>
    <lineage>
        <taxon>Bacteria</taxon>
        <taxon>Bacillati</taxon>
        <taxon>Bacillota</taxon>
        <taxon>Bacilli</taxon>
        <taxon>Lactobacillales</taxon>
        <taxon>Lactobacillaceae</taxon>
        <taxon>Lentilactobacillus</taxon>
    </lineage>
</organism>
<dbReference type="PANTHER" id="PTHR42771">
    <property type="entry name" value="IRON(3+)-HYDROXAMATE IMPORT ATP-BINDING PROTEIN FHUC"/>
    <property type="match status" value="1"/>
</dbReference>
<reference evidence="11 12" key="1">
    <citation type="submission" date="2019-07" db="EMBL/GenBank/DDBJ databases">
        <title>Whole genome shotgun sequence of Lactobacillus rapi NBRC 109618.</title>
        <authorList>
            <person name="Hosoyama A."/>
            <person name="Uohara A."/>
            <person name="Ohji S."/>
            <person name="Ichikawa N."/>
        </authorList>
    </citation>
    <scope>NUCLEOTIDE SEQUENCE [LARGE SCALE GENOMIC DNA]</scope>
    <source>
        <strain evidence="11 12">NBRC 109618</strain>
    </source>
</reference>
<keyword evidence="8" id="KW-0406">Ion transport</keyword>
<dbReference type="Pfam" id="PF00005">
    <property type="entry name" value="ABC_tran"/>
    <property type="match status" value="1"/>
</dbReference>
<dbReference type="InterPro" id="IPR017871">
    <property type="entry name" value="ABC_transporter-like_CS"/>
</dbReference>
<dbReference type="AlphaFoldDB" id="A0A512PKU5"/>
<dbReference type="SUPFAM" id="SSF52540">
    <property type="entry name" value="P-loop containing nucleoside triphosphate hydrolases"/>
    <property type="match status" value="1"/>
</dbReference>
<evidence type="ECO:0000256" key="7">
    <source>
        <dbReference type="ARBA" id="ARBA00023004"/>
    </source>
</evidence>
<dbReference type="CDD" id="cd03214">
    <property type="entry name" value="ABC_Iron-Siderophores_B12_Hemin"/>
    <property type="match status" value="1"/>
</dbReference>
<dbReference type="GO" id="GO:0005524">
    <property type="term" value="F:ATP binding"/>
    <property type="evidence" value="ECO:0007669"/>
    <property type="project" value="UniProtKB-KW"/>
</dbReference>
<evidence type="ECO:0000259" key="10">
    <source>
        <dbReference type="PROSITE" id="PS50893"/>
    </source>
</evidence>
<evidence type="ECO:0000313" key="12">
    <source>
        <dbReference type="Proteomes" id="UP000321569"/>
    </source>
</evidence>
<comment type="caution">
    <text evidence="11">The sequence shown here is derived from an EMBL/GenBank/DDBJ whole genome shotgun (WGS) entry which is preliminary data.</text>
</comment>